<name>A0A557S274_9GAMM</name>
<dbReference type="NCBIfam" id="TIGR02937">
    <property type="entry name" value="sigma70-ECF"/>
    <property type="match status" value="1"/>
</dbReference>
<evidence type="ECO:0000256" key="5">
    <source>
        <dbReference type="NCBIfam" id="TIGR02959"/>
    </source>
</evidence>
<dbReference type="CDD" id="cd06171">
    <property type="entry name" value="Sigma70_r4"/>
    <property type="match status" value="1"/>
</dbReference>
<dbReference type="GO" id="GO:0006352">
    <property type="term" value="P:DNA-templated transcription initiation"/>
    <property type="evidence" value="ECO:0007669"/>
    <property type="project" value="InterPro"/>
</dbReference>
<evidence type="ECO:0000256" key="1">
    <source>
        <dbReference type="ARBA" id="ARBA00010641"/>
    </source>
</evidence>
<evidence type="ECO:0000313" key="9">
    <source>
        <dbReference type="Proteomes" id="UP000316649"/>
    </source>
</evidence>
<dbReference type="InterPro" id="IPR007627">
    <property type="entry name" value="RNA_pol_sigma70_r2"/>
</dbReference>
<dbReference type="GO" id="GO:0016987">
    <property type="term" value="F:sigma factor activity"/>
    <property type="evidence" value="ECO:0007669"/>
    <property type="project" value="UniProtKB-KW"/>
</dbReference>
<feature type="domain" description="RNA polymerase sigma-70 region 2" evidence="6">
    <location>
        <begin position="8"/>
        <end position="73"/>
    </location>
</feature>
<dbReference type="NCBIfam" id="TIGR02959">
    <property type="entry name" value="SigZ"/>
    <property type="match status" value="1"/>
</dbReference>
<evidence type="ECO:0000256" key="3">
    <source>
        <dbReference type="ARBA" id="ARBA00023082"/>
    </source>
</evidence>
<dbReference type="OrthoDB" id="9784272at2"/>
<keyword evidence="9" id="KW-1185">Reference proteome</keyword>
<evidence type="ECO:0000256" key="4">
    <source>
        <dbReference type="ARBA" id="ARBA00023163"/>
    </source>
</evidence>
<dbReference type="InterPro" id="IPR039425">
    <property type="entry name" value="RNA_pol_sigma-70-like"/>
</dbReference>
<dbReference type="EMBL" id="VMNH01000021">
    <property type="protein sequence ID" value="TVO71468.1"/>
    <property type="molecule type" value="Genomic_DNA"/>
</dbReference>
<dbReference type="Gene3D" id="1.10.10.10">
    <property type="entry name" value="Winged helix-like DNA-binding domain superfamily/Winged helix DNA-binding domain"/>
    <property type="match status" value="1"/>
</dbReference>
<sequence>MNTTEEMWNKYHTNLRAFIGKRVNDKDAAEDILQDIFVRVHSRIDTLENRNKLESWLYQITRNALIDYYRSHKPLEALPEWLEQPQANREETNRRELSSCLAPMIQQLPEKYRHAVQLSAMEGKTQSEIAEKENISLSGAKSRVQRGRALLKTMLYDCCTVEINAMNQIVDYDKKEGDCKFC</sequence>
<comment type="caution">
    <text evidence="8">The sequence shown here is derived from an EMBL/GenBank/DDBJ whole genome shotgun (WGS) entry which is preliminary data.</text>
</comment>
<evidence type="ECO:0000259" key="7">
    <source>
        <dbReference type="Pfam" id="PF08281"/>
    </source>
</evidence>
<organism evidence="8 9">
    <name type="scientific">Sedimenticola selenatireducens</name>
    <dbReference type="NCBI Taxonomy" id="191960"/>
    <lineage>
        <taxon>Bacteria</taxon>
        <taxon>Pseudomonadati</taxon>
        <taxon>Pseudomonadota</taxon>
        <taxon>Gammaproteobacteria</taxon>
        <taxon>Chromatiales</taxon>
        <taxon>Sedimenticolaceae</taxon>
        <taxon>Sedimenticola</taxon>
    </lineage>
</organism>
<keyword evidence="3" id="KW-0731">Sigma factor</keyword>
<evidence type="ECO:0000313" key="8">
    <source>
        <dbReference type="EMBL" id="TVO71468.1"/>
    </source>
</evidence>
<evidence type="ECO:0000256" key="2">
    <source>
        <dbReference type="ARBA" id="ARBA00023015"/>
    </source>
</evidence>
<dbReference type="Gene3D" id="1.10.1740.10">
    <property type="match status" value="1"/>
</dbReference>
<evidence type="ECO:0000259" key="6">
    <source>
        <dbReference type="Pfam" id="PF04542"/>
    </source>
</evidence>
<keyword evidence="2" id="KW-0805">Transcription regulation</keyword>
<dbReference type="Pfam" id="PF08281">
    <property type="entry name" value="Sigma70_r4_2"/>
    <property type="match status" value="1"/>
</dbReference>
<keyword evidence="4" id="KW-0804">Transcription</keyword>
<dbReference type="SUPFAM" id="SSF88659">
    <property type="entry name" value="Sigma3 and sigma4 domains of RNA polymerase sigma factors"/>
    <property type="match status" value="1"/>
</dbReference>
<protein>
    <recommendedName>
        <fullName evidence="5">RNA polymerase sigma factor SigZ</fullName>
    </recommendedName>
</protein>
<comment type="similarity">
    <text evidence="1">Belongs to the sigma-70 factor family. ECF subfamily.</text>
</comment>
<proteinExistence type="inferred from homology"/>
<dbReference type="NCBIfam" id="NF007215">
    <property type="entry name" value="PRK09637.1"/>
    <property type="match status" value="1"/>
</dbReference>
<dbReference type="InterPro" id="IPR013249">
    <property type="entry name" value="RNA_pol_sigma70_r4_t2"/>
</dbReference>
<dbReference type="RefSeq" id="WP_144359753.1">
    <property type="nucleotide sequence ID" value="NZ_VMNH01000021.1"/>
</dbReference>
<dbReference type="SUPFAM" id="SSF88946">
    <property type="entry name" value="Sigma2 domain of RNA polymerase sigma factors"/>
    <property type="match status" value="1"/>
</dbReference>
<dbReference type="Pfam" id="PF04542">
    <property type="entry name" value="Sigma70_r2"/>
    <property type="match status" value="1"/>
</dbReference>
<dbReference type="InterPro" id="IPR014304">
    <property type="entry name" value="RNA_pol_sigma-Z"/>
</dbReference>
<dbReference type="AlphaFoldDB" id="A0A557S274"/>
<dbReference type="PANTHER" id="PTHR43133">
    <property type="entry name" value="RNA POLYMERASE ECF-TYPE SIGMA FACTO"/>
    <property type="match status" value="1"/>
</dbReference>
<feature type="domain" description="RNA polymerase sigma factor 70 region 4 type 2" evidence="7">
    <location>
        <begin position="103"/>
        <end position="151"/>
    </location>
</feature>
<dbReference type="InterPro" id="IPR036388">
    <property type="entry name" value="WH-like_DNA-bd_sf"/>
</dbReference>
<reference evidence="8 9" key="1">
    <citation type="submission" date="2019-07" db="EMBL/GenBank/DDBJ databases">
        <title>The pathways for chlorine oxyanion respiration interact through the shared metabolite chlorate.</title>
        <authorList>
            <person name="Barnum T.P."/>
            <person name="Cheng Y."/>
            <person name="Hill K.A."/>
            <person name="Lucas L.N."/>
            <person name="Carlson H.K."/>
            <person name="Coates J.D."/>
        </authorList>
    </citation>
    <scope>NUCLEOTIDE SEQUENCE [LARGE SCALE GENOMIC DNA]</scope>
    <source>
        <strain evidence="8 9">BK-1</strain>
    </source>
</reference>
<dbReference type="InterPro" id="IPR013324">
    <property type="entry name" value="RNA_pol_sigma_r3/r4-like"/>
</dbReference>
<gene>
    <name evidence="8" type="primary">sigZ</name>
    <name evidence="8" type="ORF">FHP88_14205</name>
</gene>
<dbReference type="InterPro" id="IPR013325">
    <property type="entry name" value="RNA_pol_sigma_r2"/>
</dbReference>
<dbReference type="PANTHER" id="PTHR43133:SF62">
    <property type="entry name" value="RNA POLYMERASE SIGMA FACTOR SIGZ"/>
    <property type="match status" value="1"/>
</dbReference>
<dbReference type="Proteomes" id="UP000316649">
    <property type="component" value="Unassembled WGS sequence"/>
</dbReference>
<dbReference type="InterPro" id="IPR014284">
    <property type="entry name" value="RNA_pol_sigma-70_dom"/>
</dbReference>
<accession>A0A557S274</accession>
<dbReference type="GO" id="GO:0003677">
    <property type="term" value="F:DNA binding"/>
    <property type="evidence" value="ECO:0007669"/>
    <property type="project" value="InterPro"/>
</dbReference>